<name>A0A391P0S6_9EUKA</name>
<evidence type="ECO:0000313" key="2">
    <source>
        <dbReference type="EMBL" id="GCA62272.1"/>
    </source>
</evidence>
<feature type="non-terminal residue" evidence="2">
    <location>
        <position position="1"/>
    </location>
</feature>
<feature type="region of interest" description="Disordered" evidence="1">
    <location>
        <begin position="45"/>
        <end position="70"/>
    </location>
</feature>
<sequence>NTGLPLPRLAGTQHRVSHQHQIHSDSDMDMDQEGVYRDRVEEGYQDGYHPHATGYQGEREGGTGLDETSDEFSQLEVYNRQRHLQALSQRTNMYTNTGPDQYQYEDDMDMDDVDDGSQHPEHPEVPPLRLGAMYRQGEGETPYGDRSHSEGRGRESPVIPRLQKLATENHLTLDLTV</sequence>
<dbReference type="Proteomes" id="UP000265618">
    <property type="component" value="Unassembled WGS sequence"/>
</dbReference>
<proteinExistence type="predicted"/>
<feature type="region of interest" description="Disordered" evidence="1">
    <location>
        <begin position="135"/>
        <end position="158"/>
    </location>
</feature>
<evidence type="ECO:0000313" key="3">
    <source>
        <dbReference type="Proteomes" id="UP000265618"/>
    </source>
</evidence>
<dbReference type="EMBL" id="BDIP01000415">
    <property type="protein sequence ID" value="GCA62272.1"/>
    <property type="molecule type" value="Genomic_DNA"/>
</dbReference>
<feature type="region of interest" description="Disordered" evidence="1">
    <location>
        <begin position="1"/>
        <end position="31"/>
    </location>
</feature>
<reference evidence="2 3" key="1">
    <citation type="journal article" date="2018" name="PLoS ONE">
        <title>The draft genome of Kipferlia bialata reveals reductive genome evolution in fornicate parasites.</title>
        <authorList>
            <person name="Tanifuji G."/>
            <person name="Takabayashi S."/>
            <person name="Kume K."/>
            <person name="Takagi M."/>
            <person name="Nakayama T."/>
            <person name="Kamikawa R."/>
            <person name="Inagaki Y."/>
            <person name="Hashimoto T."/>
        </authorList>
    </citation>
    <scope>NUCLEOTIDE SEQUENCE [LARGE SCALE GENOMIC DNA]</scope>
    <source>
        <strain evidence="2">NY0173</strain>
    </source>
</reference>
<feature type="compositionally biased region" description="Basic and acidic residues" evidence="1">
    <location>
        <begin position="143"/>
        <end position="155"/>
    </location>
</feature>
<evidence type="ECO:0000256" key="1">
    <source>
        <dbReference type="SAM" id="MobiDB-lite"/>
    </source>
</evidence>
<organism evidence="2 3">
    <name type="scientific">Kipferlia bialata</name>
    <dbReference type="NCBI Taxonomy" id="797122"/>
    <lineage>
        <taxon>Eukaryota</taxon>
        <taxon>Metamonada</taxon>
        <taxon>Carpediemonas-like organisms</taxon>
        <taxon>Kipferlia</taxon>
    </lineage>
</organism>
<keyword evidence="3" id="KW-1185">Reference proteome</keyword>
<protein>
    <submittedName>
        <fullName evidence="2">Uncharacterized protein</fullName>
    </submittedName>
</protein>
<gene>
    <name evidence="2" type="ORF">KIPB_002479</name>
</gene>
<dbReference type="AlphaFoldDB" id="A0A391P0S6"/>
<accession>A0A391P0S6</accession>
<comment type="caution">
    <text evidence="2">The sequence shown here is derived from an EMBL/GenBank/DDBJ whole genome shotgun (WGS) entry which is preliminary data.</text>
</comment>